<evidence type="ECO:0000313" key="3">
    <source>
        <dbReference type="EMBL" id="KAK3898417.1"/>
    </source>
</evidence>
<dbReference type="AlphaFoldDB" id="A0AAN6MCG9"/>
<proteinExistence type="inferred from homology"/>
<organism evidence="3 4">
    <name type="scientific">Staphylotrichum tortipilum</name>
    <dbReference type="NCBI Taxonomy" id="2831512"/>
    <lineage>
        <taxon>Eukaryota</taxon>
        <taxon>Fungi</taxon>
        <taxon>Dikarya</taxon>
        <taxon>Ascomycota</taxon>
        <taxon>Pezizomycotina</taxon>
        <taxon>Sordariomycetes</taxon>
        <taxon>Sordariomycetidae</taxon>
        <taxon>Sordariales</taxon>
        <taxon>Chaetomiaceae</taxon>
        <taxon>Staphylotrichum</taxon>
    </lineage>
</organism>
<dbReference type="PANTHER" id="PTHR11240">
    <property type="entry name" value="RIBONUCLEASE T2"/>
    <property type="match status" value="1"/>
</dbReference>
<protein>
    <submittedName>
        <fullName evidence="3">Ribonuclease T2</fullName>
    </submittedName>
</protein>
<reference evidence="3" key="1">
    <citation type="journal article" date="2023" name="Mol. Phylogenet. Evol.">
        <title>Genome-scale phylogeny and comparative genomics of the fungal order Sordariales.</title>
        <authorList>
            <person name="Hensen N."/>
            <person name="Bonometti L."/>
            <person name="Westerberg I."/>
            <person name="Brannstrom I.O."/>
            <person name="Guillou S."/>
            <person name="Cros-Aarteil S."/>
            <person name="Calhoun S."/>
            <person name="Haridas S."/>
            <person name="Kuo A."/>
            <person name="Mondo S."/>
            <person name="Pangilinan J."/>
            <person name="Riley R."/>
            <person name="LaButti K."/>
            <person name="Andreopoulos B."/>
            <person name="Lipzen A."/>
            <person name="Chen C."/>
            <person name="Yan M."/>
            <person name="Daum C."/>
            <person name="Ng V."/>
            <person name="Clum A."/>
            <person name="Steindorff A."/>
            <person name="Ohm R.A."/>
            <person name="Martin F."/>
            <person name="Silar P."/>
            <person name="Natvig D.O."/>
            <person name="Lalanne C."/>
            <person name="Gautier V."/>
            <person name="Ament-Velasquez S.L."/>
            <person name="Kruys A."/>
            <person name="Hutchinson M.I."/>
            <person name="Powell A.J."/>
            <person name="Barry K."/>
            <person name="Miller A.N."/>
            <person name="Grigoriev I.V."/>
            <person name="Debuchy R."/>
            <person name="Gladieux P."/>
            <person name="Hiltunen Thoren M."/>
            <person name="Johannesson H."/>
        </authorList>
    </citation>
    <scope>NUCLEOTIDE SEQUENCE</scope>
    <source>
        <strain evidence="3">CBS 103.79</strain>
    </source>
</reference>
<dbReference type="Gene3D" id="3.90.730.10">
    <property type="entry name" value="Ribonuclease T2-like"/>
    <property type="match status" value="2"/>
</dbReference>
<keyword evidence="4" id="KW-1185">Reference proteome</keyword>
<accession>A0AAN6MCG9</accession>
<evidence type="ECO:0000256" key="1">
    <source>
        <dbReference type="ARBA" id="ARBA00007469"/>
    </source>
</evidence>
<dbReference type="GO" id="GO:0033897">
    <property type="term" value="F:ribonuclease T2 activity"/>
    <property type="evidence" value="ECO:0007669"/>
    <property type="project" value="InterPro"/>
</dbReference>
<dbReference type="Pfam" id="PF00445">
    <property type="entry name" value="Ribonuclease_T2"/>
    <property type="match status" value="1"/>
</dbReference>
<dbReference type="Proteomes" id="UP001303889">
    <property type="component" value="Unassembled WGS sequence"/>
</dbReference>
<dbReference type="EMBL" id="MU855940">
    <property type="protein sequence ID" value="KAK3898417.1"/>
    <property type="molecule type" value="Genomic_DNA"/>
</dbReference>
<dbReference type="InterPro" id="IPR001568">
    <property type="entry name" value="RNase_T2-like"/>
</dbReference>
<sequence length="282" mass="30855">MAPSLRAILSYASGFVSQLPLLGSGSVRHVSPYEPLSAAPPCPLDGPVSCSNSTPVAGDPCCFVHPEGRIVLTQVWDAEVHVLGAEEDWMLQGLWPDRCDGTASSQPSSPIPQQYTNTTAILRHHGQDDLLEFIRRYWLTSSPNGPPPIPQINTLSPVCYPYHPPGLEVIDYLARAASLFRTLDTYRALTRANILPREGATYPLARVREALERVSGGRVVLKCVDGTGDGGKGDVLREVGYVYFVRGSFQRGEFVPAQERQGDGGDCAEVVRYLPKRRRRGL</sequence>
<comment type="caution">
    <text evidence="3">The sequence shown here is derived from an EMBL/GenBank/DDBJ whole genome shotgun (WGS) entry which is preliminary data.</text>
</comment>
<dbReference type="GO" id="GO:0006401">
    <property type="term" value="P:RNA catabolic process"/>
    <property type="evidence" value="ECO:0007669"/>
    <property type="project" value="TreeGrafter"/>
</dbReference>
<reference evidence="3" key="2">
    <citation type="submission" date="2023-05" db="EMBL/GenBank/DDBJ databases">
        <authorList>
            <consortium name="Lawrence Berkeley National Laboratory"/>
            <person name="Steindorff A."/>
            <person name="Hensen N."/>
            <person name="Bonometti L."/>
            <person name="Westerberg I."/>
            <person name="Brannstrom I.O."/>
            <person name="Guillou S."/>
            <person name="Cros-Aarteil S."/>
            <person name="Calhoun S."/>
            <person name="Haridas S."/>
            <person name="Kuo A."/>
            <person name="Mondo S."/>
            <person name="Pangilinan J."/>
            <person name="Riley R."/>
            <person name="Labutti K."/>
            <person name="Andreopoulos B."/>
            <person name="Lipzen A."/>
            <person name="Chen C."/>
            <person name="Yanf M."/>
            <person name="Daum C."/>
            <person name="Ng V."/>
            <person name="Clum A."/>
            <person name="Ohm R."/>
            <person name="Martin F."/>
            <person name="Silar P."/>
            <person name="Natvig D."/>
            <person name="Lalanne C."/>
            <person name="Gautier V."/>
            <person name="Ament-Velasquez S.L."/>
            <person name="Kruys A."/>
            <person name="Hutchinson M.I."/>
            <person name="Powell A.J."/>
            <person name="Barry K."/>
            <person name="Miller A.N."/>
            <person name="Grigoriev I.V."/>
            <person name="Debuchy R."/>
            <person name="Gladieux P."/>
            <person name="Thoren M.H."/>
            <person name="Johannesson H."/>
        </authorList>
    </citation>
    <scope>NUCLEOTIDE SEQUENCE</scope>
    <source>
        <strain evidence="3">CBS 103.79</strain>
    </source>
</reference>
<dbReference type="GO" id="GO:0005576">
    <property type="term" value="C:extracellular region"/>
    <property type="evidence" value="ECO:0007669"/>
    <property type="project" value="TreeGrafter"/>
</dbReference>
<dbReference type="GO" id="GO:0003723">
    <property type="term" value="F:RNA binding"/>
    <property type="evidence" value="ECO:0007669"/>
    <property type="project" value="InterPro"/>
</dbReference>
<comment type="similarity">
    <text evidence="1 2">Belongs to the RNase T2 family.</text>
</comment>
<gene>
    <name evidence="3" type="ORF">C8A05DRAFT_37994</name>
</gene>
<dbReference type="SUPFAM" id="SSF55895">
    <property type="entry name" value="Ribonuclease Rh-like"/>
    <property type="match status" value="1"/>
</dbReference>
<dbReference type="InterPro" id="IPR036430">
    <property type="entry name" value="RNase_T2-like_sf"/>
</dbReference>
<dbReference type="PANTHER" id="PTHR11240:SF22">
    <property type="entry name" value="RIBONUCLEASE T2"/>
    <property type="match status" value="1"/>
</dbReference>
<evidence type="ECO:0000256" key="2">
    <source>
        <dbReference type="RuleBase" id="RU004328"/>
    </source>
</evidence>
<name>A0AAN6MCG9_9PEZI</name>
<evidence type="ECO:0000313" key="4">
    <source>
        <dbReference type="Proteomes" id="UP001303889"/>
    </source>
</evidence>